<name>U3TE79_9CREN</name>
<sequence length="117" mass="12999">MSGSGEKKGEEARRREPVEIEEQGEMGAEHRVETFAGERASPGKGGIEVRKPGQVDVAMPEQGMDPSIESEARRGILGRPIFLLKADKVEVKDAINHEISHRLARERKPREETGSQR</sequence>
<organism evidence="2 3">
    <name type="scientific">Aeropyrum camini SY1 = JCM 12091</name>
    <dbReference type="NCBI Taxonomy" id="1198449"/>
    <lineage>
        <taxon>Archaea</taxon>
        <taxon>Thermoproteota</taxon>
        <taxon>Thermoprotei</taxon>
        <taxon>Desulfurococcales</taxon>
        <taxon>Desulfurococcaceae</taxon>
        <taxon>Aeropyrum</taxon>
    </lineage>
</organism>
<dbReference type="KEGG" id="acj:ACAM_1272"/>
<dbReference type="GeneID" id="17110540"/>
<dbReference type="AlphaFoldDB" id="U3TE79"/>
<keyword evidence="2" id="KW-0762">Sugar transport</keyword>
<gene>
    <name evidence="2" type="ORF">ACAM_1272</name>
</gene>
<protein>
    <submittedName>
        <fullName evidence="2">ABC-type sugar transporter</fullName>
    </submittedName>
</protein>
<accession>U3TE79</accession>
<evidence type="ECO:0000256" key="1">
    <source>
        <dbReference type="SAM" id="MobiDB-lite"/>
    </source>
</evidence>
<keyword evidence="3" id="KW-1185">Reference proteome</keyword>
<evidence type="ECO:0000313" key="3">
    <source>
        <dbReference type="Proteomes" id="UP000016887"/>
    </source>
</evidence>
<feature type="compositionally biased region" description="Basic and acidic residues" evidence="1">
    <location>
        <begin position="1"/>
        <end position="18"/>
    </location>
</feature>
<dbReference type="RefSeq" id="WP_022542011.1">
    <property type="nucleotide sequence ID" value="NC_022521.1"/>
</dbReference>
<keyword evidence="2" id="KW-0813">Transport</keyword>
<proteinExistence type="predicted"/>
<evidence type="ECO:0000313" key="2">
    <source>
        <dbReference type="EMBL" id="BAN90741.1"/>
    </source>
</evidence>
<dbReference type="EMBL" id="AP012489">
    <property type="protein sequence ID" value="BAN90741.1"/>
    <property type="molecule type" value="Genomic_DNA"/>
</dbReference>
<dbReference type="Proteomes" id="UP000016887">
    <property type="component" value="Chromosome"/>
</dbReference>
<feature type="region of interest" description="Disordered" evidence="1">
    <location>
        <begin position="1"/>
        <end position="72"/>
    </location>
</feature>
<reference evidence="2 3" key="1">
    <citation type="journal article" date="2013" name="Appl. Environ. Microbiol.">
        <title>Variation of the Virus-Related Elements within Syntenic Genomes of the Hyperthermophilic Archaeon Aeropyrum.</title>
        <authorList>
            <person name="Daifuku T."/>
            <person name="Yoshida T."/>
            <person name="Kitamura T."/>
            <person name="Kawaichi S."/>
            <person name="Inoue T."/>
            <person name="Nomura K."/>
            <person name="Yoshida Y."/>
            <person name="Kuno S."/>
            <person name="Sako Y."/>
        </authorList>
    </citation>
    <scope>NUCLEOTIDE SEQUENCE [LARGE SCALE GENOMIC DNA]</scope>
    <source>
        <strain evidence="2 3">SY1</strain>
    </source>
</reference>